<evidence type="ECO:0000313" key="2">
    <source>
        <dbReference type="Proteomes" id="UP000219612"/>
    </source>
</evidence>
<dbReference type="Proteomes" id="UP000219612">
    <property type="component" value="Unassembled WGS sequence"/>
</dbReference>
<gene>
    <name evidence="1" type="ORF">SAMN05421748_1372</name>
</gene>
<reference evidence="1 2" key="1">
    <citation type="submission" date="2017-09" db="EMBL/GenBank/DDBJ databases">
        <authorList>
            <person name="Ehlers B."/>
            <person name="Leendertz F.H."/>
        </authorList>
    </citation>
    <scope>NUCLEOTIDE SEQUENCE [LARGE SCALE GENOMIC DNA]</scope>
    <source>
        <strain evidence="1 2">CGMCC 4.6857</strain>
    </source>
</reference>
<accession>A0A285KDM5</accession>
<proteinExistence type="predicted"/>
<dbReference type="OrthoDB" id="3626727at2"/>
<protein>
    <submittedName>
        <fullName evidence="1">Uncharacterized protein</fullName>
    </submittedName>
</protein>
<organism evidence="1 2">
    <name type="scientific">Paractinoplanes atraurantiacus</name>
    <dbReference type="NCBI Taxonomy" id="1036182"/>
    <lineage>
        <taxon>Bacteria</taxon>
        <taxon>Bacillati</taxon>
        <taxon>Actinomycetota</taxon>
        <taxon>Actinomycetes</taxon>
        <taxon>Micromonosporales</taxon>
        <taxon>Micromonosporaceae</taxon>
        <taxon>Paractinoplanes</taxon>
    </lineage>
</organism>
<evidence type="ECO:0000313" key="1">
    <source>
        <dbReference type="EMBL" id="SNY70047.1"/>
    </source>
</evidence>
<name>A0A285KDM5_9ACTN</name>
<sequence length="105" mass="11197">MEIHVDRKNHSDVVARDMMAATFGLVADVPATVTTGCGVEVPLVSTSAEPSHVTCGPCREFAHRQHLALAEQIERLGRAPGSVVAPDKVEAAAALHRELAARYID</sequence>
<dbReference type="AlphaFoldDB" id="A0A285KDM5"/>
<dbReference type="EMBL" id="OBDY01000037">
    <property type="protein sequence ID" value="SNY70047.1"/>
    <property type="molecule type" value="Genomic_DNA"/>
</dbReference>
<dbReference type="RefSeq" id="WP_097328320.1">
    <property type="nucleotide sequence ID" value="NZ_OBDY01000037.1"/>
</dbReference>
<keyword evidence="2" id="KW-1185">Reference proteome</keyword>